<dbReference type="InterPro" id="IPR001245">
    <property type="entry name" value="Ser-Thr/Tyr_kinase_cat_dom"/>
</dbReference>
<keyword evidence="9 16" id="KW-1133">Transmembrane helix</keyword>
<evidence type="ECO:0000259" key="18">
    <source>
        <dbReference type="PROSITE" id="PS50011"/>
    </source>
</evidence>
<comment type="caution">
    <text evidence="19">The sequence shown here is derived from an EMBL/GenBank/DDBJ whole genome shotgun (WGS) entry which is preliminary data.</text>
</comment>
<keyword evidence="7" id="KW-0418">Kinase</keyword>
<proteinExistence type="inferred from homology"/>
<evidence type="ECO:0000256" key="15">
    <source>
        <dbReference type="SAM" id="MobiDB-lite"/>
    </source>
</evidence>
<organism evidence="19 20">
    <name type="scientific">Rehmannia glutinosa</name>
    <name type="common">Chinese foxglove</name>
    <dbReference type="NCBI Taxonomy" id="99300"/>
    <lineage>
        <taxon>Eukaryota</taxon>
        <taxon>Viridiplantae</taxon>
        <taxon>Streptophyta</taxon>
        <taxon>Embryophyta</taxon>
        <taxon>Tracheophyta</taxon>
        <taxon>Spermatophyta</taxon>
        <taxon>Magnoliopsida</taxon>
        <taxon>eudicotyledons</taxon>
        <taxon>Gunneridae</taxon>
        <taxon>Pentapetalae</taxon>
        <taxon>asterids</taxon>
        <taxon>lamiids</taxon>
        <taxon>Lamiales</taxon>
        <taxon>Orobanchaceae</taxon>
        <taxon>Rehmannieae</taxon>
        <taxon>Rehmannia</taxon>
    </lineage>
</organism>
<feature type="chain" id="PRO_5046694261" description="non-specific serine/threonine protein kinase" evidence="17">
    <location>
        <begin position="20"/>
        <end position="433"/>
    </location>
</feature>
<comment type="similarity">
    <text evidence="14">Belongs to the protein kinase superfamily.</text>
</comment>
<keyword evidence="6 13" id="KW-0547">Nucleotide-binding</keyword>
<evidence type="ECO:0000256" key="13">
    <source>
        <dbReference type="PROSITE-ProRule" id="PRU10141"/>
    </source>
</evidence>
<feature type="compositionally biased region" description="Pro residues" evidence="15">
    <location>
        <begin position="158"/>
        <end position="170"/>
    </location>
</feature>
<evidence type="ECO:0000256" key="11">
    <source>
        <dbReference type="ARBA" id="ARBA00047899"/>
    </source>
</evidence>
<evidence type="ECO:0000256" key="10">
    <source>
        <dbReference type="ARBA" id="ARBA00023136"/>
    </source>
</evidence>
<evidence type="ECO:0000256" key="16">
    <source>
        <dbReference type="SAM" id="Phobius"/>
    </source>
</evidence>
<evidence type="ECO:0000256" key="14">
    <source>
        <dbReference type="RuleBase" id="RU000304"/>
    </source>
</evidence>
<dbReference type="EMBL" id="JABTTQ020000007">
    <property type="protein sequence ID" value="KAK6151704.1"/>
    <property type="molecule type" value="Genomic_DNA"/>
</dbReference>
<dbReference type="InterPro" id="IPR017441">
    <property type="entry name" value="Protein_kinase_ATP_BS"/>
</dbReference>
<evidence type="ECO:0000256" key="3">
    <source>
        <dbReference type="ARBA" id="ARBA00022527"/>
    </source>
</evidence>
<dbReference type="InterPro" id="IPR008271">
    <property type="entry name" value="Ser/Thr_kinase_AS"/>
</dbReference>
<dbReference type="EC" id="2.7.11.1" evidence="2"/>
<dbReference type="Proteomes" id="UP001318860">
    <property type="component" value="Unassembled WGS sequence"/>
</dbReference>
<dbReference type="Gene3D" id="3.30.200.20">
    <property type="entry name" value="Phosphorylase Kinase, domain 1"/>
    <property type="match status" value="1"/>
</dbReference>
<keyword evidence="17" id="KW-0732">Signal</keyword>
<evidence type="ECO:0000313" key="20">
    <source>
        <dbReference type="Proteomes" id="UP001318860"/>
    </source>
</evidence>
<reference evidence="19 20" key="1">
    <citation type="journal article" date="2021" name="Comput. Struct. Biotechnol. J.">
        <title>De novo genome assembly of the potent medicinal plant Rehmannia glutinosa using nanopore technology.</title>
        <authorList>
            <person name="Ma L."/>
            <person name="Dong C."/>
            <person name="Song C."/>
            <person name="Wang X."/>
            <person name="Zheng X."/>
            <person name="Niu Y."/>
            <person name="Chen S."/>
            <person name="Feng W."/>
        </authorList>
    </citation>
    <scope>NUCLEOTIDE SEQUENCE [LARGE SCALE GENOMIC DNA]</scope>
    <source>
        <strain evidence="19">DH-2019</strain>
    </source>
</reference>
<evidence type="ECO:0000256" key="2">
    <source>
        <dbReference type="ARBA" id="ARBA00012513"/>
    </source>
</evidence>
<keyword evidence="3 14" id="KW-0723">Serine/threonine-protein kinase</keyword>
<evidence type="ECO:0000256" key="5">
    <source>
        <dbReference type="ARBA" id="ARBA00022692"/>
    </source>
</evidence>
<feature type="transmembrane region" description="Helical" evidence="16">
    <location>
        <begin position="98"/>
        <end position="118"/>
    </location>
</feature>
<protein>
    <recommendedName>
        <fullName evidence="2">non-specific serine/threonine protein kinase</fullName>
        <ecNumber evidence="2">2.7.11.1</ecNumber>
    </recommendedName>
</protein>
<name>A0ABR0WX04_REHGL</name>
<dbReference type="InterPro" id="IPR047117">
    <property type="entry name" value="PERK1-13-like"/>
</dbReference>
<feature type="domain" description="Protein kinase" evidence="18">
    <location>
        <begin position="199"/>
        <end position="433"/>
    </location>
</feature>
<evidence type="ECO:0000256" key="7">
    <source>
        <dbReference type="ARBA" id="ARBA00022777"/>
    </source>
</evidence>
<dbReference type="PANTHER" id="PTHR47982">
    <property type="entry name" value="PROLINE-RICH RECEPTOR-LIKE PROTEIN KINASE PERK4"/>
    <property type="match status" value="1"/>
</dbReference>
<keyword evidence="20" id="KW-1185">Reference proteome</keyword>
<comment type="catalytic activity">
    <reaction evidence="11">
        <text>L-threonyl-[protein] + ATP = O-phospho-L-threonyl-[protein] + ADP + H(+)</text>
        <dbReference type="Rhea" id="RHEA:46608"/>
        <dbReference type="Rhea" id="RHEA-COMP:11060"/>
        <dbReference type="Rhea" id="RHEA-COMP:11605"/>
        <dbReference type="ChEBI" id="CHEBI:15378"/>
        <dbReference type="ChEBI" id="CHEBI:30013"/>
        <dbReference type="ChEBI" id="CHEBI:30616"/>
        <dbReference type="ChEBI" id="CHEBI:61977"/>
        <dbReference type="ChEBI" id="CHEBI:456216"/>
        <dbReference type="EC" id="2.7.11.1"/>
    </reaction>
</comment>
<dbReference type="PROSITE" id="PS50011">
    <property type="entry name" value="PROTEIN_KINASE_DOM"/>
    <property type="match status" value="1"/>
</dbReference>
<accession>A0ABR0WX04</accession>
<dbReference type="PROSITE" id="PS00108">
    <property type="entry name" value="PROTEIN_KINASE_ST"/>
    <property type="match status" value="1"/>
</dbReference>
<gene>
    <name evidence="19" type="ORF">DH2020_014339</name>
</gene>
<evidence type="ECO:0000313" key="19">
    <source>
        <dbReference type="EMBL" id="KAK6151704.1"/>
    </source>
</evidence>
<comment type="catalytic activity">
    <reaction evidence="12">
        <text>L-seryl-[protein] + ATP = O-phospho-L-seryl-[protein] + ADP + H(+)</text>
        <dbReference type="Rhea" id="RHEA:17989"/>
        <dbReference type="Rhea" id="RHEA-COMP:9863"/>
        <dbReference type="Rhea" id="RHEA-COMP:11604"/>
        <dbReference type="ChEBI" id="CHEBI:15378"/>
        <dbReference type="ChEBI" id="CHEBI:29999"/>
        <dbReference type="ChEBI" id="CHEBI:30616"/>
        <dbReference type="ChEBI" id="CHEBI:83421"/>
        <dbReference type="ChEBI" id="CHEBI:456216"/>
        <dbReference type="EC" id="2.7.11.1"/>
    </reaction>
</comment>
<dbReference type="InterPro" id="IPR000719">
    <property type="entry name" value="Prot_kinase_dom"/>
</dbReference>
<evidence type="ECO:0000256" key="12">
    <source>
        <dbReference type="ARBA" id="ARBA00048679"/>
    </source>
</evidence>
<keyword evidence="4" id="KW-0808">Transferase</keyword>
<dbReference type="Pfam" id="PF07714">
    <property type="entry name" value="PK_Tyr_Ser-Thr"/>
    <property type="match status" value="1"/>
</dbReference>
<evidence type="ECO:0000256" key="4">
    <source>
        <dbReference type="ARBA" id="ARBA00022679"/>
    </source>
</evidence>
<sequence length="433" mass="48901">MAQVLLIHFVLVLSPIIYASGLLKHGEDYGTYRVSHLDDSSDELFYIEGNWWIDKLPFLTGRKSLKTVVRDGSNGIDNDKTFLDGKDKYDNSILKPKMLAMAIPAFFLLCCALLCPCFQARKRDDGHTILTKEPNSMDSVSSLEMNPAFEKFPGSPQRVPPSPLRVPPSPSRFSMSPKLNRLGSVHLNMNQVVRATHNFSPSLRIGEGGFGTVYKAELADGQVVAIKRARKELFEALRTEFRSEVELLAKIDHRNLVKLLGYVEKGNERLIITEYVPNGTLREHLDGIKGRILDFNQRLEISIDVAHGLTYLHLYAEKQIIHRDVKSSNILLTESFRAKVADFGFARLGDDSEKTHVSTKVKGTAFRKYNEGRFVEMVDPLMNETVDKEILVKMFGLAIQCAAPTRADRPDMKAVGEQLWGIRMDYLKSERRG</sequence>
<dbReference type="SMART" id="SM00220">
    <property type="entry name" value="S_TKc"/>
    <property type="match status" value="1"/>
</dbReference>
<feature type="region of interest" description="Disordered" evidence="15">
    <location>
        <begin position="151"/>
        <end position="172"/>
    </location>
</feature>
<dbReference type="InterPro" id="IPR011009">
    <property type="entry name" value="Kinase-like_dom_sf"/>
</dbReference>
<feature type="signal peptide" evidence="17">
    <location>
        <begin position="1"/>
        <end position="19"/>
    </location>
</feature>
<feature type="binding site" evidence="13">
    <location>
        <position position="231"/>
    </location>
    <ligand>
        <name>ATP</name>
        <dbReference type="ChEBI" id="CHEBI:30616"/>
    </ligand>
</feature>
<keyword evidence="5 16" id="KW-0812">Transmembrane</keyword>
<evidence type="ECO:0000256" key="9">
    <source>
        <dbReference type="ARBA" id="ARBA00022989"/>
    </source>
</evidence>
<keyword evidence="8 13" id="KW-0067">ATP-binding</keyword>
<dbReference type="Gene3D" id="1.10.510.10">
    <property type="entry name" value="Transferase(Phosphotransferase) domain 1"/>
    <property type="match status" value="1"/>
</dbReference>
<dbReference type="PROSITE" id="PS00107">
    <property type="entry name" value="PROTEIN_KINASE_ATP"/>
    <property type="match status" value="1"/>
</dbReference>
<evidence type="ECO:0000256" key="1">
    <source>
        <dbReference type="ARBA" id="ARBA00004162"/>
    </source>
</evidence>
<evidence type="ECO:0000256" key="6">
    <source>
        <dbReference type="ARBA" id="ARBA00022741"/>
    </source>
</evidence>
<evidence type="ECO:0000256" key="8">
    <source>
        <dbReference type="ARBA" id="ARBA00022840"/>
    </source>
</evidence>
<keyword evidence="10 16" id="KW-0472">Membrane</keyword>
<dbReference type="SUPFAM" id="SSF56112">
    <property type="entry name" value="Protein kinase-like (PK-like)"/>
    <property type="match status" value="1"/>
</dbReference>
<comment type="subcellular location">
    <subcellularLocation>
        <location evidence="1">Cell membrane</location>
        <topology evidence="1">Single-pass membrane protein</topology>
    </subcellularLocation>
</comment>
<evidence type="ECO:0000256" key="17">
    <source>
        <dbReference type="SAM" id="SignalP"/>
    </source>
</evidence>
<dbReference type="PANTHER" id="PTHR47982:SF45">
    <property type="entry name" value="NON-SPECIFIC SERINE_THREONINE PROTEIN KINASE"/>
    <property type="match status" value="1"/>
</dbReference>